<accession>A0A803PNG9</accession>
<organism evidence="3 4">
    <name type="scientific">Cannabis sativa</name>
    <name type="common">Hemp</name>
    <name type="synonym">Marijuana</name>
    <dbReference type="NCBI Taxonomy" id="3483"/>
    <lineage>
        <taxon>Eukaryota</taxon>
        <taxon>Viridiplantae</taxon>
        <taxon>Streptophyta</taxon>
        <taxon>Embryophyta</taxon>
        <taxon>Tracheophyta</taxon>
        <taxon>Spermatophyta</taxon>
        <taxon>Magnoliopsida</taxon>
        <taxon>eudicotyledons</taxon>
        <taxon>Gunneridae</taxon>
        <taxon>Pentapetalae</taxon>
        <taxon>rosids</taxon>
        <taxon>fabids</taxon>
        <taxon>Rosales</taxon>
        <taxon>Cannabaceae</taxon>
        <taxon>Cannabis</taxon>
    </lineage>
</organism>
<evidence type="ECO:0000256" key="1">
    <source>
        <dbReference type="SAM" id="MobiDB-lite"/>
    </source>
</evidence>
<dbReference type="AlphaFoldDB" id="A0A803PNG9"/>
<evidence type="ECO:0000313" key="4">
    <source>
        <dbReference type="Proteomes" id="UP000596661"/>
    </source>
</evidence>
<proteinExistence type="predicted"/>
<evidence type="ECO:0000313" key="3">
    <source>
        <dbReference type="EnsemblPlants" id="cds.evm.model.05.1922"/>
    </source>
</evidence>
<feature type="compositionally biased region" description="Basic and acidic residues" evidence="1">
    <location>
        <begin position="90"/>
        <end position="102"/>
    </location>
</feature>
<sequence>MGIHRVTIISVVLFVLLGLVIGTYASRALFDTHGISTSAARGYGRGINGARQYGRSARSTTESVVGKGGSTRGVNGGTGGEDGGGSGSRDSNEYAAKDEYGTNHRGGAIQ</sequence>
<evidence type="ECO:0000256" key="2">
    <source>
        <dbReference type="SAM" id="SignalP"/>
    </source>
</evidence>
<evidence type="ECO:0008006" key="5">
    <source>
        <dbReference type="Google" id="ProtNLM"/>
    </source>
</evidence>
<name>A0A803PNG9_CANSA</name>
<keyword evidence="2" id="KW-0732">Signal</keyword>
<protein>
    <recommendedName>
        <fullName evidence="5">Glycine-rich protein</fullName>
    </recommendedName>
</protein>
<dbReference type="Proteomes" id="UP000596661">
    <property type="component" value="Chromosome 5"/>
</dbReference>
<keyword evidence="4" id="KW-1185">Reference proteome</keyword>
<feature type="compositionally biased region" description="Gly residues" evidence="1">
    <location>
        <begin position="66"/>
        <end position="87"/>
    </location>
</feature>
<feature type="region of interest" description="Disordered" evidence="1">
    <location>
        <begin position="50"/>
        <end position="110"/>
    </location>
</feature>
<dbReference type="Gramene" id="evm.model.05.1922">
    <property type="protein sequence ID" value="cds.evm.model.05.1922"/>
    <property type="gene ID" value="evm.TU.05.1922"/>
</dbReference>
<feature type="signal peptide" evidence="2">
    <location>
        <begin position="1"/>
        <end position="25"/>
    </location>
</feature>
<feature type="chain" id="PRO_5031359220" description="Glycine-rich protein" evidence="2">
    <location>
        <begin position="26"/>
        <end position="110"/>
    </location>
</feature>
<reference evidence="3" key="2">
    <citation type="submission" date="2021-03" db="UniProtKB">
        <authorList>
            <consortium name="EnsemblPlants"/>
        </authorList>
    </citation>
    <scope>IDENTIFICATION</scope>
</reference>
<reference evidence="3" key="1">
    <citation type="submission" date="2018-11" db="EMBL/GenBank/DDBJ databases">
        <authorList>
            <person name="Grassa J C."/>
        </authorList>
    </citation>
    <scope>NUCLEOTIDE SEQUENCE [LARGE SCALE GENOMIC DNA]</scope>
</reference>
<dbReference type="EnsemblPlants" id="evm.model.05.1922">
    <property type="protein sequence ID" value="cds.evm.model.05.1922"/>
    <property type="gene ID" value="evm.TU.05.1922"/>
</dbReference>
<dbReference type="EMBL" id="UZAU01000547">
    <property type="status" value="NOT_ANNOTATED_CDS"/>
    <property type="molecule type" value="Genomic_DNA"/>
</dbReference>